<dbReference type="Proteomes" id="UP000007796">
    <property type="component" value="Unassembled WGS sequence"/>
</dbReference>
<dbReference type="InParanoid" id="F0X911"/>
<dbReference type="Pfam" id="PF11735">
    <property type="entry name" value="CAP59_mtransfer"/>
    <property type="match status" value="1"/>
</dbReference>
<evidence type="ECO:0000256" key="1">
    <source>
        <dbReference type="SAM" id="Phobius"/>
    </source>
</evidence>
<evidence type="ECO:0000313" key="3">
    <source>
        <dbReference type="Proteomes" id="UP000007796"/>
    </source>
</evidence>
<proteinExistence type="predicted"/>
<reference evidence="2 3" key="1">
    <citation type="journal article" date="2011" name="Proc. Natl. Acad. Sci. U.S.A.">
        <title>Genome and transcriptome analyses of the mountain pine beetle-fungal symbiont Grosmannia clavigera, a lodgepole pine pathogen.</title>
        <authorList>
            <person name="DiGuistini S."/>
            <person name="Wang Y."/>
            <person name="Liao N.Y."/>
            <person name="Taylor G."/>
            <person name="Tanguay P."/>
            <person name="Feau N."/>
            <person name="Henrissat B."/>
            <person name="Chan S.K."/>
            <person name="Hesse-Orce U."/>
            <person name="Alamouti S.M."/>
            <person name="Tsui C.K.M."/>
            <person name="Docking R.T."/>
            <person name="Levasseur A."/>
            <person name="Haridas S."/>
            <person name="Robertson G."/>
            <person name="Birol I."/>
            <person name="Holt R.A."/>
            <person name="Marra M.A."/>
            <person name="Hamelin R.C."/>
            <person name="Hirst M."/>
            <person name="Jones S.J.M."/>
            <person name="Bohlmann J."/>
            <person name="Breuil C."/>
        </authorList>
    </citation>
    <scope>NUCLEOTIDE SEQUENCE [LARGE SCALE GENOMIC DNA]</scope>
    <source>
        <strain evidence="3">kw1407 / UAMH 11150</strain>
    </source>
</reference>
<protein>
    <recommendedName>
        <fullName evidence="4">Glycosyltransferase family 69 protein</fullName>
    </recommendedName>
</protein>
<dbReference type="InterPro" id="IPR021047">
    <property type="entry name" value="Mannosyltransferase_CMT1"/>
</dbReference>
<dbReference type="EMBL" id="GL629735">
    <property type="protein sequence ID" value="EFX05365.1"/>
    <property type="molecule type" value="Genomic_DNA"/>
</dbReference>
<keyword evidence="1" id="KW-0472">Membrane</keyword>
<dbReference type="OrthoDB" id="262547at2759"/>
<evidence type="ECO:0008006" key="4">
    <source>
        <dbReference type="Google" id="ProtNLM"/>
    </source>
</evidence>
<dbReference type="eggNOG" id="ENOG502RYQA">
    <property type="taxonomic scope" value="Eukaryota"/>
</dbReference>
<dbReference type="PANTHER" id="PTHR34144:SF8">
    <property type="entry name" value="GLYCOSYLTRANSFERASE FAMILY 69 PROTEIN"/>
    <property type="match status" value="1"/>
</dbReference>
<keyword evidence="1" id="KW-0812">Transmembrane</keyword>
<feature type="transmembrane region" description="Helical" evidence="1">
    <location>
        <begin position="83"/>
        <end position="105"/>
    </location>
</feature>
<evidence type="ECO:0000313" key="2">
    <source>
        <dbReference type="EMBL" id="EFX05365.1"/>
    </source>
</evidence>
<dbReference type="HOGENOM" id="CLU_022271_1_0_1"/>
<organism evidence="3">
    <name type="scientific">Grosmannia clavigera (strain kw1407 / UAMH 11150)</name>
    <name type="common">Blue stain fungus</name>
    <name type="synonym">Graphiocladiella clavigera</name>
    <dbReference type="NCBI Taxonomy" id="655863"/>
    <lineage>
        <taxon>Eukaryota</taxon>
        <taxon>Fungi</taxon>
        <taxon>Dikarya</taxon>
        <taxon>Ascomycota</taxon>
        <taxon>Pezizomycotina</taxon>
        <taxon>Sordariomycetes</taxon>
        <taxon>Sordariomycetidae</taxon>
        <taxon>Ophiostomatales</taxon>
        <taxon>Ophiostomataceae</taxon>
        <taxon>Leptographium</taxon>
    </lineage>
</organism>
<keyword evidence="3" id="KW-1185">Reference proteome</keyword>
<dbReference type="RefSeq" id="XP_014174847.1">
    <property type="nucleotide sequence ID" value="XM_014319372.1"/>
</dbReference>
<name>F0X911_GROCL</name>
<dbReference type="AlphaFoldDB" id="F0X911"/>
<gene>
    <name evidence="2" type="ORF">CMQ_3434</name>
</gene>
<dbReference type="GeneID" id="25976534"/>
<dbReference type="PANTHER" id="PTHR34144">
    <property type="entry name" value="CHROMOSOME 8, WHOLE GENOME SHOTGUN SEQUENCE"/>
    <property type="match status" value="1"/>
</dbReference>
<keyword evidence="1" id="KW-1133">Transmembrane helix</keyword>
<accession>F0X911</accession>
<dbReference type="STRING" id="655863.F0X911"/>
<sequence length="521" mass="59016">MTADMRLFEDERAAFLHSNTSSSSARLSSSFSSLFDFEDESLDDSHDPHDTLLHEKPDVSSLRRKAQHILWWIRWHRRPVRQLAVFFLKYTLILIVALLVLTPIICPSYQHPPSHYHDLEEHCRDLGWQGHNPAASGCANAFNETVFIAVSLIYENDSGVEGAAALQELRKRVPCRSEIVYDEHVAMDTIPNITMPDGTVRTKRLAYLTEIRNRSLRPLDTLDGVGATRFDKIFFLNDVAFRPLDAAHLLFSTNVGSDGRTEYLSVCSVDWKIPWIFYDAFALRDAEGYADGMPLFPIFSGAGAGLSRSDMLHEKDAVRVTGCWGGMVAMQAAYVQNTDLALPRPDFQDIGSHVIDPDRPTAISSPVRFRYEPEIFVDACECCLFLADVSQAARVSGAPETSTGVFVNPYVRVTYDWGTLLMARAIQRWERLFIVPQFFLTPYHKMPANNPHRTVQEGDTFVEEVWDATTSAWKLVHRTGRSGMFCVVREMLLMRDKRKGDRNWERAAVPGGRTLDFPAPY</sequence>